<dbReference type="InterPro" id="IPR029063">
    <property type="entry name" value="SAM-dependent_MTases_sf"/>
</dbReference>
<keyword evidence="1 6" id="KW-0489">Methyltransferase</keyword>
<gene>
    <name evidence="8" type="ORF">g.8950</name>
</gene>
<dbReference type="PANTHER" id="PTHR45904">
    <property type="entry name" value="TRNA (URACIL-5-)-METHYLTRANSFERASE"/>
    <property type="match status" value="1"/>
</dbReference>
<dbReference type="Gene3D" id="3.40.50.150">
    <property type="entry name" value="Vaccinia Virus protein VP39"/>
    <property type="match status" value="1"/>
</dbReference>
<dbReference type="GO" id="GO:0006396">
    <property type="term" value="P:RNA processing"/>
    <property type="evidence" value="ECO:0007669"/>
    <property type="project" value="InterPro"/>
</dbReference>
<dbReference type="InterPro" id="IPR045850">
    <property type="entry name" value="TRM2_met"/>
</dbReference>
<evidence type="ECO:0000256" key="3">
    <source>
        <dbReference type="ARBA" id="ARBA00022691"/>
    </source>
</evidence>
<feature type="chain" id="PRO_5008580007" description="tRNA (uracil(54)-C(5))-methyltransferase" evidence="7">
    <location>
        <begin position="23"/>
        <end position="444"/>
    </location>
</feature>
<keyword evidence="3 6" id="KW-0949">S-adenosyl-L-methionine</keyword>
<evidence type="ECO:0000313" key="8">
    <source>
        <dbReference type="EMBL" id="JAS05694.1"/>
    </source>
</evidence>
<keyword evidence="2 6" id="KW-0808">Transferase</keyword>
<comment type="similarity">
    <text evidence="6">Belongs to the class I-like SAM-binding methyltransferase superfamily. RNA M5U methyltransferase family.</text>
</comment>
<name>A0A1B6BXC1_9HEMI</name>
<evidence type="ECO:0000256" key="2">
    <source>
        <dbReference type="ARBA" id="ARBA00022679"/>
    </source>
</evidence>
<dbReference type="SUPFAM" id="SSF53335">
    <property type="entry name" value="S-adenosyl-L-methionine-dependent methyltransferases"/>
    <property type="match status" value="1"/>
</dbReference>
<protein>
    <recommendedName>
        <fullName evidence="4">tRNA (uracil(54)-C(5))-methyltransferase</fullName>
        <ecNumber evidence="4">2.1.1.35</ecNumber>
    </recommendedName>
</protein>
<feature type="binding site" evidence="6">
    <location>
        <position position="285"/>
    </location>
    <ligand>
        <name>S-adenosyl-L-methionine</name>
        <dbReference type="ChEBI" id="CHEBI:59789"/>
    </ligand>
</feature>
<dbReference type="GO" id="GO:0003723">
    <property type="term" value="F:RNA binding"/>
    <property type="evidence" value="ECO:0007669"/>
    <property type="project" value="TreeGrafter"/>
</dbReference>
<dbReference type="AlphaFoldDB" id="A0A1B6BXC1"/>
<dbReference type="CDD" id="cd02440">
    <property type="entry name" value="AdoMet_MTases"/>
    <property type="match status" value="1"/>
</dbReference>
<dbReference type="PANTHER" id="PTHR45904:SF1">
    <property type="entry name" value="TRNA (URACIL-5-)-METHYLTRANSFERASE HOMOLOG B"/>
    <property type="match status" value="1"/>
</dbReference>
<feature type="binding site" evidence="6">
    <location>
        <position position="386"/>
    </location>
    <ligand>
        <name>S-adenosyl-L-methionine</name>
        <dbReference type="ChEBI" id="CHEBI:59789"/>
    </ligand>
</feature>
<evidence type="ECO:0000256" key="1">
    <source>
        <dbReference type="ARBA" id="ARBA00022603"/>
    </source>
</evidence>
<evidence type="ECO:0000256" key="6">
    <source>
        <dbReference type="PROSITE-ProRule" id="PRU01024"/>
    </source>
</evidence>
<dbReference type="Pfam" id="PF05958">
    <property type="entry name" value="tRNA_U5-meth_tr"/>
    <property type="match status" value="1"/>
</dbReference>
<feature type="binding site" evidence="6">
    <location>
        <position position="335"/>
    </location>
    <ligand>
        <name>S-adenosyl-L-methionine</name>
        <dbReference type="ChEBI" id="CHEBI:59789"/>
    </ligand>
</feature>
<dbReference type="EMBL" id="GEDC01031604">
    <property type="protein sequence ID" value="JAS05694.1"/>
    <property type="molecule type" value="Transcribed_RNA"/>
</dbReference>
<dbReference type="PROSITE" id="PS51687">
    <property type="entry name" value="SAM_MT_RNA_M5U"/>
    <property type="match status" value="1"/>
</dbReference>
<accession>A0A1B6BXC1</accession>
<reference evidence="8" key="1">
    <citation type="submission" date="2015-12" db="EMBL/GenBank/DDBJ databases">
        <title>De novo transcriptome assembly of four potential Pierce s Disease insect vectors from Arizona vineyards.</title>
        <authorList>
            <person name="Tassone E.E."/>
        </authorList>
    </citation>
    <scope>NUCLEOTIDE SEQUENCE</scope>
</reference>
<dbReference type="GO" id="GO:0032259">
    <property type="term" value="P:methylation"/>
    <property type="evidence" value="ECO:0007669"/>
    <property type="project" value="UniProtKB-KW"/>
</dbReference>
<keyword evidence="7" id="KW-0732">Signal</keyword>
<feature type="signal peptide" evidence="7">
    <location>
        <begin position="1"/>
        <end position="22"/>
    </location>
</feature>
<evidence type="ECO:0000256" key="5">
    <source>
        <dbReference type="ARBA" id="ARBA00047278"/>
    </source>
</evidence>
<dbReference type="InterPro" id="IPR010280">
    <property type="entry name" value="U5_MeTrfase_fam"/>
</dbReference>
<evidence type="ECO:0000256" key="7">
    <source>
        <dbReference type="SAM" id="SignalP"/>
    </source>
</evidence>
<dbReference type="GO" id="GO:0030697">
    <property type="term" value="F:tRNA (uracil(54)-C5)-methyltransferase activity, S-adenosyl methionine-dependent"/>
    <property type="evidence" value="ECO:0007669"/>
    <property type="project" value="UniProtKB-EC"/>
</dbReference>
<evidence type="ECO:0000256" key="4">
    <source>
        <dbReference type="ARBA" id="ARBA00033763"/>
    </source>
</evidence>
<comment type="catalytic activity">
    <reaction evidence="5">
        <text>uridine(54) in tRNA + S-adenosyl-L-methionine = 5-methyluridine(54) in tRNA + S-adenosyl-L-homocysteine + H(+)</text>
        <dbReference type="Rhea" id="RHEA:42712"/>
        <dbReference type="Rhea" id="RHEA-COMP:10167"/>
        <dbReference type="Rhea" id="RHEA-COMP:10193"/>
        <dbReference type="ChEBI" id="CHEBI:15378"/>
        <dbReference type="ChEBI" id="CHEBI:57856"/>
        <dbReference type="ChEBI" id="CHEBI:59789"/>
        <dbReference type="ChEBI" id="CHEBI:65315"/>
        <dbReference type="ChEBI" id="CHEBI:74447"/>
        <dbReference type="EC" id="2.1.1.35"/>
    </reaction>
    <physiologicalReaction direction="left-to-right" evidence="5">
        <dbReference type="Rhea" id="RHEA:42713"/>
    </physiologicalReaction>
</comment>
<feature type="non-terminal residue" evidence="8">
    <location>
        <position position="444"/>
    </location>
</feature>
<dbReference type="Gene3D" id="2.40.50.1070">
    <property type="match status" value="1"/>
</dbReference>
<feature type="active site" description="Nucleophile" evidence="6">
    <location>
        <position position="414"/>
    </location>
</feature>
<sequence>MLSIVFIKLCNIFLFIIVEIECRRRGRGRGSYKRFTKQRKIQLEIKQDLMLGTINETNQHIFVANSVIPFCNTSYEEQLKWKEQQANNLCKKLGKNLQYIRTTMNYIYATLVPSPVTTAYRNKDEFSVRHGVDGNPKTVGFLVGKLSIGRAMCVPPTHLMSIKESHKEIAKCFQEYIRLSGQPTCLNFGQGFWRLLIVRSNEVGDLMACAVVYPFISTTATEIEMLKMQQYFEKRFPKITLMYQVCAQSRCTQEEAPYELLYGRPFLIETLKEYTFKISPDSFFQINKPAAIAMYNKAFEMLELNRNIVLLDLCCGTGVFSILASKRVKKAIGIESIKMSIRDAQESKKLNNVDNAEFILGQVEKKLDYVINNLTSPEDEIVAILNPGRAGVGNKAINALRNSTRISRILYISCKPDYDSTFNNFVELSRTYSTTPPYRLTQAT</sequence>
<comment type="caution">
    <text evidence="6">Lacks conserved residue(s) required for the propagation of feature annotation.</text>
</comment>
<proteinExistence type="inferred from homology"/>
<organism evidence="8">
    <name type="scientific">Clastoptera arizonana</name>
    <name type="common">Arizona spittle bug</name>
    <dbReference type="NCBI Taxonomy" id="38151"/>
    <lineage>
        <taxon>Eukaryota</taxon>
        <taxon>Metazoa</taxon>
        <taxon>Ecdysozoa</taxon>
        <taxon>Arthropoda</taxon>
        <taxon>Hexapoda</taxon>
        <taxon>Insecta</taxon>
        <taxon>Pterygota</taxon>
        <taxon>Neoptera</taxon>
        <taxon>Paraneoptera</taxon>
        <taxon>Hemiptera</taxon>
        <taxon>Auchenorrhyncha</taxon>
        <taxon>Cercopoidea</taxon>
        <taxon>Clastopteridae</taxon>
        <taxon>Clastoptera</taxon>
    </lineage>
</organism>
<dbReference type="EC" id="2.1.1.35" evidence="4"/>